<feature type="chain" id="PRO_5005188240" description="Cadherin-like beta-sandwich-like domain-containing protein" evidence="2">
    <location>
        <begin position="27"/>
        <end position="390"/>
    </location>
</feature>
<keyword evidence="1" id="KW-0812">Transmembrane</keyword>
<feature type="domain" description="Cadherin-like beta-sandwich-like" evidence="3">
    <location>
        <begin position="135"/>
        <end position="244"/>
    </location>
</feature>
<dbReference type="SUPFAM" id="SSF57184">
    <property type="entry name" value="Growth factor receptor domain"/>
    <property type="match status" value="1"/>
</dbReference>
<dbReference type="Pfam" id="PF12733">
    <property type="entry name" value="Cadherin-like"/>
    <property type="match status" value="2"/>
</dbReference>
<evidence type="ECO:0000313" key="5">
    <source>
        <dbReference type="Proteomes" id="UP000041254"/>
    </source>
</evidence>
<dbReference type="InParanoid" id="A0A0G4EWB1"/>
<proteinExistence type="predicted"/>
<protein>
    <recommendedName>
        <fullName evidence="3">Cadherin-like beta-sandwich-like domain-containing protein</fullName>
    </recommendedName>
</protein>
<dbReference type="InterPro" id="IPR025883">
    <property type="entry name" value="Cadherin-like_domain"/>
</dbReference>
<dbReference type="OrthoDB" id="431524at2759"/>
<evidence type="ECO:0000259" key="3">
    <source>
        <dbReference type="Pfam" id="PF12733"/>
    </source>
</evidence>
<reference evidence="4 5" key="1">
    <citation type="submission" date="2014-11" db="EMBL/GenBank/DDBJ databases">
        <authorList>
            <person name="Zhu J."/>
            <person name="Qi W."/>
            <person name="Song R."/>
        </authorList>
    </citation>
    <scope>NUCLEOTIDE SEQUENCE [LARGE SCALE GENOMIC DNA]</scope>
</reference>
<keyword evidence="2" id="KW-0732">Signal</keyword>
<dbReference type="AlphaFoldDB" id="A0A0G4EWB1"/>
<evidence type="ECO:0000256" key="1">
    <source>
        <dbReference type="SAM" id="Phobius"/>
    </source>
</evidence>
<dbReference type="PhylomeDB" id="A0A0G4EWB1"/>
<keyword evidence="5" id="KW-1185">Reference proteome</keyword>
<dbReference type="InterPro" id="IPR009030">
    <property type="entry name" value="Growth_fac_rcpt_cys_sf"/>
</dbReference>
<feature type="transmembrane region" description="Helical" evidence="1">
    <location>
        <begin position="327"/>
        <end position="353"/>
    </location>
</feature>
<organism evidence="4 5">
    <name type="scientific">Vitrella brassicaformis (strain CCMP3155)</name>
    <dbReference type="NCBI Taxonomy" id="1169540"/>
    <lineage>
        <taxon>Eukaryota</taxon>
        <taxon>Sar</taxon>
        <taxon>Alveolata</taxon>
        <taxon>Colpodellida</taxon>
        <taxon>Vitrellaceae</taxon>
        <taxon>Vitrella</taxon>
    </lineage>
</organism>
<keyword evidence="1" id="KW-0472">Membrane</keyword>
<dbReference type="STRING" id="1169540.A0A0G4EWB1"/>
<dbReference type="VEuPathDB" id="CryptoDB:Vbra_20924"/>
<feature type="signal peptide" evidence="2">
    <location>
        <begin position="1"/>
        <end position="26"/>
    </location>
</feature>
<dbReference type="Gene3D" id="2.10.220.10">
    <property type="entry name" value="Hormone Receptor, Insulin-like Growth Factor Receptor 1, Chain A, domain 2"/>
    <property type="match status" value="1"/>
</dbReference>
<accession>A0A0G4EWB1</accession>
<sequence length="390" mass="44169">MRAAAQEVPPWYIWLVLSLIAVLAHGDDVPRLASITVRYSDQPIDLIPPFDPDIFAYTAFLDYSVPSCRVEPRAASSSDVVEHPTADIQVARGGEQIVTVVAALSGEESVRQPYKLTIKRMIGTETALKGLKMGSALTLAPPFDPQTREYAVAVPLGDDAVSVFYQPSDVGQYIEVDSYPQQPTTRRRLQLYRASPPVSRGEEQHKFVEGQFPIDLGMTRRILIRIQSAGPAKSTSTYTVTLSRPQCPDKRPLFDPEKRRCFDSCNEGYFSDPDTNRCEQCNVFCRRCTSILDCLACYRDDDDYTYALSPKGDGSCRRAVRHVADEYQWVIVPLAILLVVLVMVGLFGFLFFFMRWRKRQIWEQYYEDDDEEELLDYYPDHRDAVALASG</sequence>
<gene>
    <name evidence="4" type="ORF">Vbra_20924</name>
</gene>
<feature type="domain" description="Cadherin-like beta-sandwich-like" evidence="3">
    <location>
        <begin position="32"/>
        <end position="120"/>
    </location>
</feature>
<keyword evidence="1" id="KW-1133">Transmembrane helix</keyword>
<evidence type="ECO:0000256" key="2">
    <source>
        <dbReference type="SAM" id="SignalP"/>
    </source>
</evidence>
<dbReference type="Proteomes" id="UP000041254">
    <property type="component" value="Unassembled WGS sequence"/>
</dbReference>
<name>A0A0G4EWB1_VITBC</name>
<dbReference type="EMBL" id="CDMY01000329">
    <property type="protein sequence ID" value="CEM02538.1"/>
    <property type="molecule type" value="Genomic_DNA"/>
</dbReference>
<evidence type="ECO:0000313" key="4">
    <source>
        <dbReference type="EMBL" id="CEM02538.1"/>
    </source>
</evidence>
<dbReference type="OMA" id="QTREYAV"/>